<gene>
    <name evidence="4" type="ORF">SAMN02746064_01333</name>
</gene>
<organism evidence="4 5">
    <name type="scientific">Alkalibacter saccharofermentans DSM 14828</name>
    <dbReference type="NCBI Taxonomy" id="1120975"/>
    <lineage>
        <taxon>Bacteria</taxon>
        <taxon>Bacillati</taxon>
        <taxon>Bacillota</taxon>
        <taxon>Clostridia</taxon>
        <taxon>Eubacteriales</taxon>
        <taxon>Eubacteriaceae</taxon>
        <taxon>Alkalibacter</taxon>
    </lineage>
</organism>
<dbReference type="PANTHER" id="PTHR22789">
    <property type="entry name" value="FUCULOSE PHOSPHATE ALDOLASE"/>
    <property type="match status" value="1"/>
</dbReference>
<keyword evidence="5" id="KW-1185">Reference proteome</keyword>
<dbReference type="EMBL" id="FQTU01000008">
    <property type="protein sequence ID" value="SHE85483.1"/>
    <property type="molecule type" value="Genomic_DNA"/>
</dbReference>
<evidence type="ECO:0000259" key="3">
    <source>
        <dbReference type="SMART" id="SM01007"/>
    </source>
</evidence>
<dbReference type="SMART" id="SM01007">
    <property type="entry name" value="Aldolase_II"/>
    <property type="match status" value="1"/>
</dbReference>
<dbReference type="RefSeq" id="WP_073270393.1">
    <property type="nucleotide sequence ID" value="NZ_FQTU01000008.1"/>
</dbReference>
<dbReference type="GO" id="GO:0016832">
    <property type="term" value="F:aldehyde-lyase activity"/>
    <property type="evidence" value="ECO:0007669"/>
    <property type="project" value="TreeGrafter"/>
</dbReference>
<dbReference type="InterPro" id="IPR050197">
    <property type="entry name" value="Aldolase_class_II_sugar_metab"/>
</dbReference>
<dbReference type="PANTHER" id="PTHR22789:SF0">
    <property type="entry name" value="3-OXO-TETRONATE 4-PHOSPHATE DECARBOXYLASE-RELATED"/>
    <property type="match status" value="1"/>
</dbReference>
<evidence type="ECO:0000313" key="5">
    <source>
        <dbReference type="Proteomes" id="UP000184251"/>
    </source>
</evidence>
<sequence length="157" mass="17238">MMESVKKQVLDIAQKAERSGLCKHRAGNFSIMDRETGYVAVTPSGIDREEMTYHDICIVDLEANVIEALTGLKPTSELLVHLALYKKRPDINAVAHTHSRFATSFAIVNKPIPAIVYECAILGLKKGYVPVAEYGRPGTMDLADKVAKAAEFADFSI</sequence>
<dbReference type="InterPro" id="IPR001303">
    <property type="entry name" value="Aldolase_II/adducin_N"/>
</dbReference>
<dbReference type="InterPro" id="IPR036409">
    <property type="entry name" value="Aldolase_II/adducin_N_sf"/>
</dbReference>
<dbReference type="Proteomes" id="UP000184251">
    <property type="component" value="Unassembled WGS sequence"/>
</dbReference>
<dbReference type="GO" id="GO:0019323">
    <property type="term" value="P:pentose catabolic process"/>
    <property type="evidence" value="ECO:0007669"/>
    <property type="project" value="TreeGrafter"/>
</dbReference>
<evidence type="ECO:0000313" key="4">
    <source>
        <dbReference type="EMBL" id="SHE85483.1"/>
    </source>
</evidence>
<dbReference type="OrthoDB" id="9794581at2"/>
<protein>
    <submittedName>
        <fullName evidence="4">L-fuculose-phosphate aldolase</fullName>
    </submittedName>
</protein>
<reference evidence="4 5" key="1">
    <citation type="submission" date="2016-11" db="EMBL/GenBank/DDBJ databases">
        <authorList>
            <person name="Jaros S."/>
            <person name="Januszkiewicz K."/>
            <person name="Wedrychowicz H."/>
        </authorList>
    </citation>
    <scope>NUCLEOTIDE SEQUENCE [LARGE SCALE GENOMIC DNA]</scope>
    <source>
        <strain evidence="4 5">DSM 14828</strain>
    </source>
</reference>
<dbReference type="GO" id="GO:0046872">
    <property type="term" value="F:metal ion binding"/>
    <property type="evidence" value="ECO:0007669"/>
    <property type="project" value="UniProtKB-KW"/>
</dbReference>
<dbReference type="Pfam" id="PF00596">
    <property type="entry name" value="Aldolase_II"/>
    <property type="match status" value="1"/>
</dbReference>
<evidence type="ECO:0000256" key="2">
    <source>
        <dbReference type="ARBA" id="ARBA00023239"/>
    </source>
</evidence>
<dbReference type="SUPFAM" id="SSF53639">
    <property type="entry name" value="AraD/HMP-PK domain-like"/>
    <property type="match status" value="1"/>
</dbReference>
<dbReference type="AlphaFoldDB" id="A0A1M4WWN4"/>
<dbReference type="Gene3D" id="3.40.225.10">
    <property type="entry name" value="Class II aldolase/adducin N-terminal domain"/>
    <property type="match status" value="1"/>
</dbReference>
<evidence type="ECO:0000256" key="1">
    <source>
        <dbReference type="ARBA" id="ARBA00022723"/>
    </source>
</evidence>
<feature type="domain" description="Class II aldolase/adducin N-terminal" evidence="3">
    <location>
        <begin position="7"/>
        <end position="157"/>
    </location>
</feature>
<proteinExistence type="predicted"/>
<dbReference type="STRING" id="1120975.SAMN02746064_01333"/>
<dbReference type="GO" id="GO:0005829">
    <property type="term" value="C:cytosol"/>
    <property type="evidence" value="ECO:0007669"/>
    <property type="project" value="TreeGrafter"/>
</dbReference>
<accession>A0A1M4WWN4</accession>
<name>A0A1M4WWN4_9FIRM</name>
<keyword evidence="1" id="KW-0479">Metal-binding</keyword>
<keyword evidence="2" id="KW-0456">Lyase</keyword>